<keyword evidence="7" id="KW-1185">Reference proteome</keyword>
<evidence type="ECO:0000256" key="2">
    <source>
        <dbReference type="ARBA" id="ARBA00022989"/>
    </source>
</evidence>
<dbReference type="Proteomes" id="UP000789704">
    <property type="component" value="Unassembled WGS sequence"/>
</dbReference>
<accession>A0A9N8WZQ0</accession>
<gene>
    <name evidence="6" type="primary">ttuB_1</name>
    <name evidence="6" type="ORF">LMG31841_00305</name>
</gene>
<proteinExistence type="predicted"/>
<dbReference type="InterPro" id="IPR020846">
    <property type="entry name" value="MFS_dom"/>
</dbReference>
<feature type="domain" description="Major facilitator superfamily (MFS) profile" evidence="5">
    <location>
        <begin position="1"/>
        <end position="138"/>
    </location>
</feature>
<dbReference type="SUPFAM" id="SSF103473">
    <property type="entry name" value="MFS general substrate transporter"/>
    <property type="match status" value="1"/>
</dbReference>
<evidence type="ECO:0000256" key="1">
    <source>
        <dbReference type="ARBA" id="ARBA00022692"/>
    </source>
</evidence>
<reference evidence="6" key="1">
    <citation type="submission" date="2021-04" db="EMBL/GenBank/DDBJ databases">
        <authorList>
            <person name="Vanwijnsberghe S."/>
        </authorList>
    </citation>
    <scope>NUCLEOTIDE SEQUENCE</scope>
    <source>
        <strain evidence="6">LMG 31841</strain>
    </source>
</reference>
<dbReference type="InterPro" id="IPR036259">
    <property type="entry name" value="MFS_trans_sf"/>
</dbReference>
<feature type="transmembrane region" description="Helical" evidence="4">
    <location>
        <begin position="47"/>
        <end position="69"/>
    </location>
</feature>
<keyword evidence="3 4" id="KW-0472">Membrane</keyword>
<keyword evidence="1 4" id="KW-0812">Transmembrane</keyword>
<dbReference type="PROSITE" id="PS50850">
    <property type="entry name" value="MFS"/>
    <property type="match status" value="1"/>
</dbReference>
<organism evidence="6 7">
    <name type="scientific">Paraburkholderia saeva</name>
    <dbReference type="NCBI Taxonomy" id="2777537"/>
    <lineage>
        <taxon>Bacteria</taxon>
        <taxon>Pseudomonadati</taxon>
        <taxon>Pseudomonadota</taxon>
        <taxon>Betaproteobacteria</taxon>
        <taxon>Burkholderiales</taxon>
        <taxon>Burkholderiaceae</taxon>
        <taxon>Paraburkholderia</taxon>
    </lineage>
</organism>
<sequence length="139" mass="14288">MLFMATMIVVAIHADRTGERRWHTAIAALIGAAALTALPHASASMGLSFTLLCVAAAGIFSTLPLFWTIPTAYLSGSDGAAIAIATISSLGLLGGFISPATIGWLVTTTGTMTTGLHVFATLFALGAVLLLMITRVALR</sequence>
<feature type="transmembrane region" description="Helical" evidence="4">
    <location>
        <begin position="21"/>
        <end position="41"/>
    </location>
</feature>
<evidence type="ECO:0000313" key="6">
    <source>
        <dbReference type="EMBL" id="CAG4886972.1"/>
    </source>
</evidence>
<dbReference type="EMBL" id="CAJQZC010000001">
    <property type="protein sequence ID" value="CAG4886972.1"/>
    <property type="molecule type" value="Genomic_DNA"/>
</dbReference>
<evidence type="ECO:0000259" key="5">
    <source>
        <dbReference type="PROSITE" id="PS50850"/>
    </source>
</evidence>
<evidence type="ECO:0000313" key="7">
    <source>
        <dbReference type="Proteomes" id="UP000789704"/>
    </source>
</evidence>
<dbReference type="GO" id="GO:0022857">
    <property type="term" value="F:transmembrane transporter activity"/>
    <property type="evidence" value="ECO:0007669"/>
    <property type="project" value="InterPro"/>
</dbReference>
<feature type="transmembrane region" description="Helical" evidence="4">
    <location>
        <begin position="81"/>
        <end position="106"/>
    </location>
</feature>
<protein>
    <submittedName>
        <fullName evidence="6">Tartrate transporter</fullName>
    </submittedName>
</protein>
<comment type="caution">
    <text evidence="6">The sequence shown here is derived from an EMBL/GenBank/DDBJ whole genome shotgun (WGS) entry which is preliminary data.</text>
</comment>
<name>A0A9N8WZQ0_9BURK</name>
<evidence type="ECO:0000256" key="4">
    <source>
        <dbReference type="SAM" id="Phobius"/>
    </source>
</evidence>
<dbReference type="AlphaFoldDB" id="A0A9N8WZQ0"/>
<keyword evidence="2 4" id="KW-1133">Transmembrane helix</keyword>
<feature type="transmembrane region" description="Helical" evidence="4">
    <location>
        <begin position="118"/>
        <end position="138"/>
    </location>
</feature>
<dbReference type="Gene3D" id="1.20.1250.20">
    <property type="entry name" value="MFS general substrate transporter like domains"/>
    <property type="match status" value="1"/>
</dbReference>
<evidence type="ECO:0000256" key="3">
    <source>
        <dbReference type="ARBA" id="ARBA00023136"/>
    </source>
</evidence>